<evidence type="ECO:0000313" key="2">
    <source>
        <dbReference type="Proteomes" id="UP000231501"/>
    </source>
</evidence>
<evidence type="ECO:0000313" key="1">
    <source>
        <dbReference type="EMBL" id="PIM55213.1"/>
    </source>
</evidence>
<comment type="caution">
    <text evidence="1">The sequence shown here is derived from an EMBL/GenBank/DDBJ whole genome shotgun (WGS) entry which is preliminary data.</text>
</comment>
<sequence length="201" mass="23410">MVAQGEPGAWWPAYIHLYPLLSEQSDIIDWFSKNHVSYYLKDEIDDRDNPREDAFHGFQALLALRGKWSELEARSLEAIHDEKTAGSKFLVDYRFYLALARRDVEGMENALEELAGPLAPKRNFEHAFGLTQNLIATHAVIYSKIAFRWGHTLRIRSSWVPSNWLPVNPLKEYDQGWNFMADFDIWEPFAPPWTEWSPKKG</sequence>
<protein>
    <submittedName>
        <fullName evidence="1">Uncharacterized protein</fullName>
    </submittedName>
</protein>
<keyword evidence="2" id="KW-1185">Reference proteome</keyword>
<organism evidence="1 2">
    <name type="scientific">Roseateles chitinivorans</name>
    <dbReference type="NCBI Taxonomy" id="2917965"/>
    <lineage>
        <taxon>Bacteria</taxon>
        <taxon>Pseudomonadati</taxon>
        <taxon>Pseudomonadota</taxon>
        <taxon>Betaproteobacteria</taxon>
        <taxon>Burkholderiales</taxon>
        <taxon>Sphaerotilaceae</taxon>
        <taxon>Roseateles</taxon>
    </lineage>
</organism>
<dbReference type="Proteomes" id="UP000231501">
    <property type="component" value="Unassembled WGS sequence"/>
</dbReference>
<gene>
    <name evidence="1" type="ORF">CS062_00440</name>
</gene>
<accession>A0A2G9CFK0</accession>
<dbReference type="AlphaFoldDB" id="A0A2G9CFK0"/>
<name>A0A2G9CFK0_9BURK</name>
<proteinExistence type="predicted"/>
<dbReference type="EMBL" id="PEOG01000004">
    <property type="protein sequence ID" value="PIM55213.1"/>
    <property type="molecule type" value="Genomic_DNA"/>
</dbReference>
<reference evidence="1 2" key="1">
    <citation type="submission" date="2017-11" db="EMBL/GenBank/DDBJ databases">
        <title>Draft genome sequence of Mitsuaria sp. HWN-4.</title>
        <authorList>
            <person name="Gundlapally S.R."/>
        </authorList>
    </citation>
    <scope>NUCLEOTIDE SEQUENCE [LARGE SCALE GENOMIC DNA]</scope>
    <source>
        <strain evidence="1 2">HWN-4</strain>
    </source>
</reference>